<dbReference type="InterPro" id="IPR003715">
    <property type="entry name" value="Poly_export_N"/>
</dbReference>
<feature type="domain" description="Polysaccharide export protein N-terminal" evidence="16">
    <location>
        <begin position="157"/>
        <end position="219"/>
    </location>
</feature>
<gene>
    <name evidence="19" type="ORF">DYU11_15240</name>
</gene>
<dbReference type="InterPro" id="IPR054765">
    <property type="entry name" value="SLBB_dom"/>
</dbReference>
<dbReference type="Proteomes" id="UP000283523">
    <property type="component" value="Unassembled WGS sequence"/>
</dbReference>
<protein>
    <submittedName>
        <fullName evidence="19">Sugar transporter</fullName>
    </submittedName>
</protein>
<evidence type="ECO:0000256" key="5">
    <source>
        <dbReference type="ARBA" id="ARBA00022597"/>
    </source>
</evidence>
<keyword evidence="12" id="KW-0564">Palmitate</keyword>
<evidence type="ECO:0000256" key="13">
    <source>
        <dbReference type="ARBA" id="ARBA00023237"/>
    </source>
</evidence>
<accession>A0A418M8F3</accession>
<dbReference type="Pfam" id="PF10531">
    <property type="entry name" value="SLBB"/>
    <property type="match status" value="4"/>
</dbReference>
<organism evidence="19 20">
    <name type="scientific">Fibrisoma montanum</name>
    <dbReference type="NCBI Taxonomy" id="2305895"/>
    <lineage>
        <taxon>Bacteria</taxon>
        <taxon>Pseudomonadati</taxon>
        <taxon>Bacteroidota</taxon>
        <taxon>Cytophagia</taxon>
        <taxon>Cytophagales</taxon>
        <taxon>Spirosomataceae</taxon>
        <taxon>Fibrisoma</taxon>
    </lineage>
</organism>
<evidence type="ECO:0000256" key="12">
    <source>
        <dbReference type="ARBA" id="ARBA00023139"/>
    </source>
</evidence>
<dbReference type="GO" id="GO:0009279">
    <property type="term" value="C:cell outer membrane"/>
    <property type="evidence" value="ECO:0007669"/>
    <property type="project" value="UniProtKB-SubCell"/>
</dbReference>
<evidence type="ECO:0000259" key="17">
    <source>
        <dbReference type="Pfam" id="PF10531"/>
    </source>
</evidence>
<evidence type="ECO:0000256" key="4">
    <source>
        <dbReference type="ARBA" id="ARBA00022452"/>
    </source>
</evidence>
<keyword evidence="13" id="KW-0998">Cell outer membrane</keyword>
<feature type="domain" description="Soluble ligand binding" evidence="17">
    <location>
        <begin position="330"/>
        <end position="374"/>
    </location>
</feature>
<evidence type="ECO:0000256" key="15">
    <source>
        <dbReference type="SAM" id="Phobius"/>
    </source>
</evidence>
<evidence type="ECO:0000256" key="11">
    <source>
        <dbReference type="ARBA" id="ARBA00023136"/>
    </source>
</evidence>
<dbReference type="Pfam" id="PF22461">
    <property type="entry name" value="SLBB_2"/>
    <property type="match status" value="1"/>
</dbReference>
<evidence type="ECO:0000256" key="2">
    <source>
        <dbReference type="ARBA" id="ARBA00009450"/>
    </source>
</evidence>
<name>A0A418M8F3_9BACT</name>
<dbReference type="Gene3D" id="3.10.560.10">
    <property type="entry name" value="Outer membrane lipoprotein wza domain like"/>
    <property type="match status" value="6"/>
</dbReference>
<keyword evidence="4" id="KW-1134">Transmembrane beta strand</keyword>
<proteinExistence type="inferred from homology"/>
<keyword evidence="14" id="KW-0449">Lipoprotein</keyword>
<evidence type="ECO:0000256" key="10">
    <source>
        <dbReference type="ARBA" id="ARBA00023114"/>
    </source>
</evidence>
<dbReference type="RefSeq" id="WP_119668558.1">
    <property type="nucleotide sequence ID" value="NZ_QXED01000004.1"/>
</dbReference>
<keyword evidence="15" id="KW-1133">Transmembrane helix</keyword>
<dbReference type="GO" id="GO:0015159">
    <property type="term" value="F:polysaccharide transmembrane transporter activity"/>
    <property type="evidence" value="ECO:0007669"/>
    <property type="project" value="InterPro"/>
</dbReference>
<keyword evidence="5 19" id="KW-0762">Sugar transport</keyword>
<comment type="subcellular location">
    <subcellularLocation>
        <location evidence="1">Cell outer membrane</location>
        <topology evidence="1">Multi-pass membrane protein</topology>
    </subcellularLocation>
</comment>
<evidence type="ECO:0000256" key="3">
    <source>
        <dbReference type="ARBA" id="ARBA00022448"/>
    </source>
</evidence>
<evidence type="ECO:0000256" key="7">
    <source>
        <dbReference type="ARBA" id="ARBA00022729"/>
    </source>
</evidence>
<evidence type="ECO:0000313" key="19">
    <source>
        <dbReference type="EMBL" id="RIV22373.1"/>
    </source>
</evidence>
<dbReference type="GO" id="GO:0015288">
    <property type="term" value="F:porin activity"/>
    <property type="evidence" value="ECO:0007669"/>
    <property type="project" value="UniProtKB-KW"/>
</dbReference>
<reference evidence="19 20" key="1">
    <citation type="submission" date="2018-08" db="EMBL/GenBank/DDBJ databases">
        <title>Fibrisoma montanum sp. nov., isolated from Danxia mountain soil.</title>
        <authorList>
            <person name="Huang Y."/>
        </authorList>
    </citation>
    <scope>NUCLEOTIDE SEQUENCE [LARGE SCALE GENOMIC DNA]</scope>
    <source>
        <strain evidence="19 20">HYT19</strain>
    </source>
</reference>
<feature type="domain" description="Soluble ligand binding" evidence="17">
    <location>
        <begin position="692"/>
        <end position="735"/>
    </location>
</feature>
<dbReference type="OrthoDB" id="9808948at2"/>
<keyword evidence="11 15" id="KW-0472">Membrane</keyword>
<dbReference type="GO" id="GO:0046930">
    <property type="term" value="C:pore complex"/>
    <property type="evidence" value="ECO:0007669"/>
    <property type="project" value="UniProtKB-KW"/>
</dbReference>
<evidence type="ECO:0000256" key="9">
    <source>
        <dbReference type="ARBA" id="ARBA00023065"/>
    </source>
</evidence>
<evidence type="ECO:0000256" key="6">
    <source>
        <dbReference type="ARBA" id="ARBA00022692"/>
    </source>
</evidence>
<evidence type="ECO:0000256" key="8">
    <source>
        <dbReference type="ARBA" id="ARBA00023047"/>
    </source>
</evidence>
<evidence type="ECO:0000256" key="14">
    <source>
        <dbReference type="ARBA" id="ARBA00023288"/>
    </source>
</evidence>
<keyword evidence="10" id="KW-0626">Porin</keyword>
<keyword evidence="3" id="KW-0813">Transport</keyword>
<dbReference type="GO" id="GO:0006811">
    <property type="term" value="P:monoatomic ion transport"/>
    <property type="evidence" value="ECO:0007669"/>
    <property type="project" value="UniProtKB-KW"/>
</dbReference>
<keyword evidence="20" id="KW-1185">Reference proteome</keyword>
<feature type="domain" description="Soluble ligand binding" evidence="17">
    <location>
        <begin position="610"/>
        <end position="659"/>
    </location>
</feature>
<dbReference type="InterPro" id="IPR019554">
    <property type="entry name" value="Soluble_ligand-bd"/>
</dbReference>
<keyword evidence="7" id="KW-0732">Signal</keyword>
<comment type="caution">
    <text evidence="19">The sequence shown here is derived from an EMBL/GenBank/DDBJ whole genome shotgun (WGS) entry which is preliminary data.</text>
</comment>
<evidence type="ECO:0000259" key="18">
    <source>
        <dbReference type="Pfam" id="PF22461"/>
    </source>
</evidence>
<feature type="domain" description="Soluble ligand binding" evidence="17">
    <location>
        <begin position="504"/>
        <end position="550"/>
    </location>
</feature>
<evidence type="ECO:0000313" key="20">
    <source>
        <dbReference type="Proteomes" id="UP000283523"/>
    </source>
</evidence>
<sequence length="804" mass="90065">MRTKDKLSHYHSVIRHLCFVLVVLLLAGVKETMAQRPATRVDQLSDEQVVEFYRRAQASGLSEEQIEQAAMSQGYTLDDITRMRRRITEIRSQANRGGGRAVVDTSIGRSLPGNLSRRTIDSLRLLRRDTTRRPVVFGASLFENANLSFEPNLRIATPRNYVVGPDDEITIDISGAASDNFRLKVSPEGAVKVPNVPPILVSGLTIEEAERRIIERLRKAGYQGLGTPGSGTYANVTLTNIRSIRVTLVGEVVRPGTYTISSLGTAFNALYLAGGPNPETGSFRRISIIRGNRVVRTIDLYDFILRGDRKDNIRLQDDDVIRVADYNTRVEMAGEVRRPAIFEVLPGETLKDILTFAGGFSDEAYRAAITLRRNTPRERRIINVTEDQIATFVPEPGDRYTIGKILNRYENRVQIVGAVMRPGDYALEPTMGTVRELIKRAEGLRNDAFLNRANIFRERNELERENLTFDLGLLMKGETQDIPLMRQDSIVIQSIRGLRENYYVLIQGAVNRPDTFNFINNMSVADLIALAGGFREGASSNNLEVARRIVSDSAGVSKNSVQTFQLVANRDLALSTSPDAQKNEANTFMLQPFDIVYVRSLPNYEAQREVYVYGEVKHPGNYAIASRNERIIDLIRRAGGIKPEAYLPGAQYRRGGELVGNDLRKIFDDPGAEENLLLKDGDTLFVPRRSEVIQIQGAVLNPSAVSYKSNFRFEDYIAQTGGFTDNARQKKAYVVYPNGRKDRTHRFLFIKIRPEVEPGSTIIVPFQPLDQTRLSATERIGIFSVITTLAATTATVLINLMNRQ</sequence>
<comment type="similarity">
    <text evidence="2">Belongs to the BexD/CtrA/VexA family.</text>
</comment>
<dbReference type="AlphaFoldDB" id="A0A418M8F3"/>
<dbReference type="Pfam" id="PF02563">
    <property type="entry name" value="Poly_export"/>
    <property type="match status" value="1"/>
</dbReference>
<feature type="domain" description="SLBB" evidence="18">
    <location>
        <begin position="245"/>
        <end position="323"/>
    </location>
</feature>
<dbReference type="PANTHER" id="PTHR33619">
    <property type="entry name" value="POLYSACCHARIDE EXPORT PROTEIN GFCE-RELATED"/>
    <property type="match status" value="1"/>
</dbReference>
<evidence type="ECO:0000259" key="16">
    <source>
        <dbReference type="Pfam" id="PF02563"/>
    </source>
</evidence>
<dbReference type="EMBL" id="QXED01000004">
    <property type="protein sequence ID" value="RIV22373.1"/>
    <property type="molecule type" value="Genomic_DNA"/>
</dbReference>
<feature type="transmembrane region" description="Helical" evidence="15">
    <location>
        <begin position="780"/>
        <end position="801"/>
    </location>
</feature>
<keyword evidence="8" id="KW-0625">Polysaccharide transport</keyword>
<dbReference type="PANTHER" id="PTHR33619:SF3">
    <property type="entry name" value="POLYSACCHARIDE EXPORT PROTEIN GFCE-RELATED"/>
    <property type="match status" value="1"/>
</dbReference>
<keyword evidence="6 15" id="KW-0812">Transmembrane</keyword>
<keyword evidence="9" id="KW-0406">Ion transport</keyword>
<dbReference type="InterPro" id="IPR049712">
    <property type="entry name" value="Poly_export"/>
</dbReference>
<evidence type="ECO:0000256" key="1">
    <source>
        <dbReference type="ARBA" id="ARBA00004571"/>
    </source>
</evidence>